<evidence type="ECO:0000313" key="1">
    <source>
        <dbReference type="EMBL" id="KAJ7571086.1"/>
    </source>
</evidence>
<evidence type="ECO:0000313" key="2">
    <source>
        <dbReference type="Proteomes" id="UP001162992"/>
    </source>
</evidence>
<protein>
    <submittedName>
        <fullName evidence="1">Uncharacterized protein</fullName>
    </submittedName>
</protein>
<sequence length="94" mass="10784">MSWRGQLSQIVRELRIHFCQTSSSSDATREFILKNYKDLKTLNPGLPILIRECSGIQPRLWARYAYGVERSVPLEGLTEPQITAKLEELSKYAS</sequence>
<keyword evidence="2" id="KW-1185">Reference proteome</keyword>
<gene>
    <name evidence="1" type="ORF">O6H91_01G148300</name>
</gene>
<dbReference type="Proteomes" id="UP001162992">
    <property type="component" value="Chromosome 1"/>
</dbReference>
<organism evidence="1 2">
    <name type="scientific">Diphasiastrum complanatum</name>
    <name type="common">Issler's clubmoss</name>
    <name type="synonym">Lycopodium complanatum</name>
    <dbReference type="NCBI Taxonomy" id="34168"/>
    <lineage>
        <taxon>Eukaryota</taxon>
        <taxon>Viridiplantae</taxon>
        <taxon>Streptophyta</taxon>
        <taxon>Embryophyta</taxon>
        <taxon>Tracheophyta</taxon>
        <taxon>Lycopodiopsida</taxon>
        <taxon>Lycopodiales</taxon>
        <taxon>Lycopodiaceae</taxon>
        <taxon>Lycopodioideae</taxon>
        <taxon>Diphasiastrum</taxon>
    </lineage>
</organism>
<reference evidence="2" key="1">
    <citation type="journal article" date="2024" name="Proc. Natl. Acad. Sci. U.S.A.">
        <title>Extraordinary preservation of gene collinearity over three hundred million years revealed in homosporous lycophytes.</title>
        <authorList>
            <person name="Li C."/>
            <person name="Wickell D."/>
            <person name="Kuo L.Y."/>
            <person name="Chen X."/>
            <person name="Nie B."/>
            <person name="Liao X."/>
            <person name="Peng D."/>
            <person name="Ji J."/>
            <person name="Jenkins J."/>
            <person name="Williams M."/>
            <person name="Shu S."/>
            <person name="Plott C."/>
            <person name="Barry K."/>
            <person name="Rajasekar S."/>
            <person name="Grimwood J."/>
            <person name="Han X."/>
            <person name="Sun S."/>
            <person name="Hou Z."/>
            <person name="He W."/>
            <person name="Dai G."/>
            <person name="Sun C."/>
            <person name="Schmutz J."/>
            <person name="Leebens-Mack J.H."/>
            <person name="Li F.W."/>
            <person name="Wang L."/>
        </authorList>
    </citation>
    <scope>NUCLEOTIDE SEQUENCE [LARGE SCALE GENOMIC DNA]</scope>
    <source>
        <strain evidence="2">cv. PW_Plant_1</strain>
    </source>
</reference>
<accession>A0ACC2EXE6</accession>
<dbReference type="EMBL" id="CM055092">
    <property type="protein sequence ID" value="KAJ7571086.1"/>
    <property type="molecule type" value="Genomic_DNA"/>
</dbReference>
<proteinExistence type="predicted"/>
<comment type="caution">
    <text evidence="1">The sequence shown here is derived from an EMBL/GenBank/DDBJ whole genome shotgun (WGS) entry which is preliminary data.</text>
</comment>
<name>A0ACC2EXE6_DIPCM</name>